<accession>A0ABX7QSP4</accession>
<evidence type="ECO:0008006" key="3">
    <source>
        <dbReference type="Google" id="ProtNLM"/>
    </source>
</evidence>
<sequence length="457" mass="52611">MKKCINEYYCELDKPVEIQFQLNGFSVQFLTEFDGVDDSADYGYLKISVESTLREYESIIDSEIFSRSKYLVALGIASFVIDEPLDVFGSTSKSYVSEGNIESVEPRFILDGVDNTQYLIEIIEKLTAMKKHESDLFFSLLDRWRKARFMEKNSETSFIYTDEATLAYFHVLELLGDLYSKELKAKSDVMISTFVSAYNEEVLSLSGQSLEGENSSKTKLLSSLLSKDLSVTGKILYLLKKYDLYSNQTAFWIKNLVEARNSVAHGRRVFYDKSIFPVQPFFPLVTDTIYPLQFIRVLTANVISKHLGVHLYSNEWNVVETFLIEDVYKTKEYLSLGHFKPLDEIDDVEENIVNGGISLFVLSKKISANQCVDFYRFYLTNESENQDFLYSNIYSIIILFESVAESDLSDMLKQAILNTYTLECNVDFKFRDTMYSLEFHGFETPKLEALIKSGVIR</sequence>
<dbReference type="Proteomes" id="UP000662770">
    <property type="component" value="Chromosome"/>
</dbReference>
<protein>
    <recommendedName>
        <fullName evidence="3">Apea-like HEPN domain-containing protein</fullName>
    </recommendedName>
</protein>
<gene>
    <name evidence="1" type="ORF">JYB87_03160</name>
</gene>
<evidence type="ECO:0000313" key="1">
    <source>
        <dbReference type="EMBL" id="QSX34264.1"/>
    </source>
</evidence>
<dbReference type="RefSeq" id="WP_207355468.1">
    <property type="nucleotide sequence ID" value="NZ_CP071503.1"/>
</dbReference>
<reference evidence="1 2" key="1">
    <citation type="submission" date="2021-03" db="EMBL/GenBank/DDBJ databases">
        <title>Novel species identification of genus Shewanella.</title>
        <authorList>
            <person name="Liu G."/>
            <person name="Zhang Q."/>
        </authorList>
    </citation>
    <scope>NUCLEOTIDE SEQUENCE [LARGE SCALE GENOMIC DNA]</scope>
    <source>
        <strain evidence="1 2">FJAT-51800</strain>
    </source>
</reference>
<name>A0ABX7QSP4_9GAMM</name>
<evidence type="ECO:0000313" key="2">
    <source>
        <dbReference type="Proteomes" id="UP000662770"/>
    </source>
</evidence>
<proteinExistence type="predicted"/>
<keyword evidence="2" id="KW-1185">Reference proteome</keyword>
<organism evidence="1 2">
    <name type="scientific">Shewanella avicenniae</name>
    <dbReference type="NCBI Taxonomy" id="2814294"/>
    <lineage>
        <taxon>Bacteria</taxon>
        <taxon>Pseudomonadati</taxon>
        <taxon>Pseudomonadota</taxon>
        <taxon>Gammaproteobacteria</taxon>
        <taxon>Alteromonadales</taxon>
        <taxon>Shewanellaceae</taxon>
        <taxon>Shewanella</taxon>
    </lineage>
</organism>
<dbReference type="EMBL" id="CP071503">
    <property type="protein sequence ID" value="QSX34264.1"/>
    <property type="molecule type" value="Genomic_DNA"/>
</dbReference>